<dbReference type="PANTHER" id="PTHR35841:SF1">
    <property type="entry name" value="PHOSPHONATES-BINDING PERIPLASMIC PROTEIN"/>
    <property type="match status" value="1"/>
</dbReference>
<proteinExistence type="predicted"/>
<keyword evidence="2" id="KW-1185">Reference proteome</keyword>
<dbReference type="AlphaFoldDB" id="A0A5D3KQS3"/>
<dbReference type="RefSeq" id="WP_148771031.1">
    <property type="nucleotide sequence ID" value="NZ_VSSS01000010.1"/>
</dbReference>
<evidence type="ECO:0000313" key="1">
    <source>
        <dbReference type="EMBL" id="TYL98829.1"/>
    </source>
</evidence>
<dbReference type="EMBL" id="VSSS01000010">
    <property type="protein sequence ID" value="TYL98829.1"/>
    <property type="molecule type" value="Genomic_DNA"/>
</dbReference>
<dbReference type="PANTHER" id="PTHR35841">
    <property type="entry name" value="PHOSPHONATES-BINDING PERIPLASMIC PROTEIN"/>
    <property type="match status" value="1"/>
</dbReference>
<dbReference type="Pfam" id="PF12974">
    <property type="entry name" value="Phosphonate-bd"/>
    <property type="match status" value="1"/>
</dbReference>
<organism evidence="1 2">
    <name type="scientific">Bradyrhizobium rifense</name>
    <dbReference type="NCBI Taxonomy" id="515499"/>
    <lineage>
        <taxon>Bacteria</taxon>
        <taxon>Pseudomonadati</taxon>
        <taxon>Pseudomonadota</taxon>
        <taxon>Alphaproteobacteria</taxon>
        <taxon>Hyphomicrobiales</taxon>
        <taxon>Nitrobacteraceae</taxon>
        <taxon>Bradyrhizobium</taxon>
    </lineage>
</organism>
<name>A0A5D3KQS3_9BRAD</name>
<sequence>MLELTASLPMYNLPELAGKNAAFWEALSKEMRAQRLASIPPDLVFSRPAVPDAIGSEVLFSQTCGYPLQTIYSGQFAFLGVPTYDFPGCGPSTHRAFVIVGKESPYRTIEDLRGARFALNSIHSNSGMNLPRLLLARHGIKAPFFGTVAATRSHTESIRRVQAGDLDAASIDCVTYGFFKELCPEKVSAIRVLAETPESPAIPFVTSIATPSDQIEQLRAALFRVANDSVYRPVLDGLHIKTITAVDPAEYTRVVAYEREAAERGYAELK</sequence>
<reference evidence="1 2" key="1">
    <citation type="submission" date="2019-08" db="EMBL/GenBank/DDBJ databases">
        <title>Bradyrhizobium hipponensis sp. nov., a rhizobium isolated from a Lupinus angustifolius root nodule in Tunisia.</title>
        <authorList>
            <person name="Off K."/>
            <person name="Rejili M."/>
            <person name="Mars M."/>
            <person name="Brachmann A."/>
            <person name="Marin M."/>
        </authorList>
    </citation>
    <scope>NUCLEOTIDE SEQUENCE [LARGE SCALE GENOMIC DNA]</scope>
    <source>
        <strain evidence="1 2">CTAW71</strain>
    </source>
</reference>
<dbReference type="OrthoDB" id="7353682at2"/>
<dbReference type="SUPFAM" id="SSF53850">
    <property type="entry name" value="Periplasmic binding protein-like II"/>
    <property type="match status" value="1"/>
</dbReference>
<dbReference type="Gene3D" id="3.40.190.10">
    <property type="entry name" value="Periplasmic binding protein-like II"/>
    <property type="match status" value="1"/>
</dbReference>
<accession>A0A5D3KQS3</accession>
<gene>
    <name evidence="1" type="ORF">FXB40_04700</name>
</gene>
<comment type="caution">
    <text evidence="1">The sequence shown here is derived from an EMBL/GenBank/DDBJ whole genome shotgun (WGS) entry which is preliminary data.</text>
</comment>
<evidence type="ECO:0000313" key="2">
    <source>
        <dbReference type="Proteomes" id="UP000324758"/>
    </source>
</evidence>
<dbReference type="Proteomes" id="UP000324758">
    <property type="component" value="Unassembled WGS sequence"/>
</dbReference>
<protein>
    <submittedName>
        <fullName evidence="1">PhnD/SsuA/transferrin family substrate-binding protein</fullName>
    </submittedName>
</protein>